<evidence type="ECO:0000256" key="1">
    <source>
        <dbReference type="ARBA" id="ARBA00009005"/>
    </source>
</evidence>
<dbReference type="Proteomes" id="UP000054007">
    <property type="component" value="Unassembled WGS sequence"/>
</dbReference>
<dbReference type="Pfam" id="PF00656">
    <property type="entry name" value="Peptidase_C14"/>
    <property type="match status" value="1"/>
</dbReference>
<dbReference type="InterPro" id="IPR050452">
    <property type="entry name" value="Metacaspase"/>
</dbReference>
<dbReference type="PANTHER" id="PTHR48104">
    <property type="entry name" value="METACASPASE-4"/>
    <property type="match status" value="1"/>
</dbReference>
<dbReference type="OrthoDB" id="3223806at2759"/>
<evidence type="ECO:0000256" key="2">
    <source>
        <dbReference type="ARBA" id="ARBA00022703"/>
    </source>
</evidence>
<keyword evidence="3" id="KW-0788">Thiol protease</keyword>
<dbReference type="AlphaFoldDB" id="A0A0D7BPQ7"/>
<dbReference type="SUPFAM" id="SSF52129">
    <property type="entry name" value="Caspase-like"/>
    <property type="match status" value="1"/>
</dbReference>
<evidence type="ECO:0000313" key="6">
    <source>
        <dbReference type="Proteomes" id="UP000054007"/>
    </source>
</evidence>
<dbReference type="InterPro" id="IPR011600">
    <property type="entry name" value="Pept_C14_caspase"/>
</dbReference>
<proteinExistence type="inferred from homology"/>
<keyword evidence="2" id="KW-0053">Apoptosis</keyword>
<name>A0A0D7BPQ7_9AGAR</name>
<evidence type="ECO:0000256" key="3">
    <source>
        <dbReference type="ARBA" id="ARBA00022807"/>
    </source>
</evidence>
<gene>
    <name evidence="5" type="ORF">CYLTODRAFT_418152</name>
</gene>
<dbReference type="Gene3D" id="3.40.50.1460">
    <property type="match status" value="1"/>
</dbReference>
<protein>
    <recommendedName>
        <fullName evidence="4">Peptidase C14 caspase domain-containing protein</fullName>
    </recommendedName>
</protein>
<sequence length="722" mass="79427">MSLLLPGVRFVFSTIRDLVWYIGHQHNPEKAIPTKPRKDSKGGIQNPIIDQTTQVSSKVLTAAPAFFAVIIGINEYKHNRIPELPNLNGCVSDADEIAEFLQHTLGVPSHQITNLRNSQATRDNIINAIRRLADDPRIKQGDPILIYYAGHGAEAKNGNSKTSIQMLLPYDFMPETSKDERAQGIYDFTFGKLLSHIAHAKGNNISVILDSCHSGSGTRKAFPSHDSLDAVRGVDLPAGYKAIPTVDDHLELEVGSDRKAVISPGHAMLGLSSHVLLAATSSSGVAAERRGRGAFTRALLDLFNQFSPDTLTYMDVIIRLPDIPSQFPQCEGLNASRILFNGRAPKTDRQLYRVICKQPPKRGEPPLLLEAGEAQGIAPGAKFNLYKSRNVDAPVYATVHVKGPPRACTSVLEYSAPPTDPTPSPTLWALQTYIGDNVQHISVALPLDPKFVPLIRKVVRDMNEQRPTKRNITLVDLNEPHTLSLRYDPSFDSVFFDINDTQVVSLGVRSIVSSVEIDDGLEDRMLLVLSSAADFFYHLNRSHMKDEPNRLSKKVTLEAHVLDDSGEPAPGPGLNIRDGTLQVAEDDAVYGFNIINKSDTPLYAWIFLFEMSDLSISLLYGSNFAKAADGEEQLALDASIPAHGELTIGYGAGGADPLMFSVSPENTTNVELSYLKIFLSTKPIDLSFVQQQSPFDQHRAGRKVQRIPDQWDALKLAILVRR</sequence>
<dbReference type="GO" id="GO:0006508">
    <property type="term" value="P:proteolysis"/>
    <property type="evidence" value="ECO:0007669"/>
    <property type="project" value="InterPro"/>
</dbReference>
<dbReference type="GO" id="GO:0005737">
    <property type="term" value="C:cytoplasm"/>
    <property type="evidence" value="ECO:0007669"/>
    <property type="project" value="TreeGrafter"/>
</dbReference>
<comment type="similarity">
    <text evidence="1">Belongs to the peptidase C14B family.</text>
</comment>
<keyword evidence="6" id="KW-1185">Reference proteome</keyword>
<dbReference type="PANTHER" id="PTHR48104:SF30">
    <property type="entry name" value="METACASPASE-1"/>
    <property type="match status" value="1"/>
</dbReference>
<reference evidence="5 6" key="1">
    <citation type="journal article" date="2015" name="Fungal Genet. Biol.">
        <title>Evolution of novel wood decay mechanisms in Agaricales revealed by the genome sequences of Fistulina hepatica and Cylindrobasidium torrendii.</title>
        <authorList>
            <person name="Floudas D."/>
            <person name="Held B.W."/>
            <person name="Riley R."/>
            <person name="Nagy L.G."/>
            <person name="Koehler G."/>
            <person name="Ransdell A.S."/>
            <person name="Younus H."/>
            <person name="Chow J."/>
            <person name="Chiniquy J."/>
            <person name="Lipzen A."/>
            <person name="Tritt A."/>
            <person name="Sun H."/>
            <person name="Haridas S."/>
            <person name="LaButti K."/>
            <person name="Ohm R.A."/>
            <person name="Kues U."/>
            <person name="Blanchette R.A."/>
            <person name="Grigoriev I.V."/>
            <person name="Minto R.E."/>
            <person name="Hibbett D.S."/>
        </authorList>
    </citation>
    <scope>NUCLEOTIDE SEQUENCE [LARGE SCALE GENOMIC DNA]</scope>
    <source>
        <strain evidence="5 6">FP15055 ss-10</strain>
    </source>
</reference>
<feature type="domain" description="Peptidase C14 caspase" evidence="4">
    <location>
        <begin position="67"/>
        <end position="315"/>
    </location>
</feature>
<dbReference type="EMBL" id="KN880446">
    <property type="protein sequence ID" value="KIY72175.1"/>
    <property type="molecule type" value="Genomic_DNA"/>
</dbReference>
<dbReference type="GO" id="GO:0004197">
    <property type="term" value="F:cysteine-type endopeptidase activity"/>
    <property type="evidence" value="ECO:0007669"/>
    <property type="project" value="InterPro"/>
</dbReference>
<keyword evidence="3" id="KW-0378">Hydrolase</keyword>
<dbReference type="InterPro" id="IPR029030">
    <property type="entry name" value="Caspase-like_dom_sf"/>
</dbReference>
<evidence type="ECO:0000259" key="4">
    <source>
        <dbReference type="Pfam" id="PF00656"/>
    </source>
</evidence>
<dbReference type="GO" id="GO:0006915">
    <property type="term" value="P:apoptotic process"/>
    <property type="evidence" value="ECO:0007669"/>
    <property type="project" value="UniProtKB-KW"/>
</dbReference>
<keyword evidence="3" id="KW-0645">Protease</keyword>
<organism evidence="5 6">
    <name type="scientific">Cylindrobasidium torrendii FP15055 ss-10</name>
    <dbReference type="NCBI Taxonomy" id="1314674"/>
    <lineage>
        <taxon>Eukaryota</taxon>
        <taxon>Fungi</taxon>
        <taxon>Dikarya</taxon>
        <taxon>Basidiomycota</taxon>
        <taxon>Agaricomycotina</taxon>
        <taxon>Agaricomycetes</taxon>
        <taxon>Agaricomycetidae</taxon>
        <taxon>Agaricales</taxon>
        <taxon>Marasmiineae</taxon>
        <taxon>Physalacriaceae</taxon>
        <taxon>Cylindrobasidium</taxon>
    </lineage>
</organism>
<accession>A0A0D7BPQ7</accession>
<evidence type="ECO:0000313" key="5">
    <source>
        <dbReference type="EMBL" id="KIY72175.1"/>
    </source>
</evidence>